<reference evidence="3" key="1">
    <citation type="submission" date="2016-10" db="EMBL/GenBank/DDBJ databases">
        <authorList>
            <person name="Varghese N."/>
            <person name="Submissions S."/>
        </authorList>
    </citation>
    <scope>NUCLEOTIDE SEQUENCE [LARGE SCALE GENOMIC DNA]</scope>
    <source>
        <strain evidence="3">DSM 44718</strain>
    </source>
</reference>
<dbReference type="EMBL" id="FNQB01000001">
    <property type="protein sequence ID" value="SDZ00158.1"/>
    <property type="molecule type" value="Genomic_DNA"/>
</dbReference>
<organism evidence="2 3">
    <name type="scientific">Asanoa ishikariensis</name>
    <dbReference type="NCBI Taxonomy" id="137265"/>
    <lineage>
        <taxon>Bacteria</taxon>
        <taxon>Bacillati</taxon>
        <taxon>Actinomycetota</taxon>
        <taxon>Actinomycetes</taxon>
        <taxon>Micromonosporales</taxon>
        <taxon>Micromonosporaceae</taxon>
        <taxon>Asanoa</taxon>
    </lineage>
</organism>
<accession>A0A1H3PGP7</accession>
<evidence type="ECO:0000259" key="1">
    <source>
        <dbReference type="SMART" id="SM00418"/>
    </source>
</evidence>
<dbReference type="InterPro" id="IPR001845">
    <property type="entry name" value="HTH_ArsR_DNA-bd_dom"/>
</dbReference>
<dbReference type="Gene3D" id="6.10.140.2180">
    <property type="match status" value="1"/>
</dbReference>
<dbReference type="STRING" id="137265.SAMN05421684_2866"/>
<dbReference type="OrthoDB" id="5949858at2"/>
<dbReference type="AlphaFoldDB" id="A0A1H3PGP7"/>
<dbReference type="RefSeq" id="WP_090790917.1">
    <property type="nucleotide sequence ID" value="NZ_BOND01000024.1"/>
</dbReference>
<dbReference type="CDD" id="cd00090">
    <property type="entry name" value="HTH_ARSR"/>
    <property type="match status" value="1"/>
</dbReference>
<protein>
    <submittedName>
        <fullName evidence="2">Helix-turn-helix domain-containing protein</fullName>
    </submittedName>
</protein>
<feature type="domain" description="HTH arsR-type" evidence="1">
    <location>
        <begin position="2"/>
        <end position="84"/>
    </location>
</feature>
<dbReference type="SUPFAM" id="SSF46785">
    <property type="entry name" value="Winged helix' DNA-binding domain"/>
    <property type="match status" value="1"/>
</dbReference>
<evidence type="ECO:0000313" key="3">
    <source>
        <dbReference type="Proteomes" id="UP000199632"/>
    </source>
</evidence>
<name>A0A1H3PGP7_9ACTN</name>
<dbReference type="GO" id="GO:0003700">
    <property type="term" value="F:DNA-binding transcription factor activity"/>
    <property type="evidence" value="ECO:0007669"/>
    <property type="project" value="InterPro"/>
</dbReference>
<dbReference type="InterPro" id="IPR011991">
    <property type="entry name" value="ArsR-like_HTH"/>
</dbReference>
<dbReference type="Pfam" id="PF12840">
    <property type="entry name" value="HTH_20"/>
    <property type="match status" value="1"/>
</dbReference>
<keyword evidence="3" id="KW-1185">Reference proteome</keyword>
<dbReference type="InterPro" id="IPR036388">
    <property type="entry name" value="WH-like_DNA-bd_sf"/>
</dbReference>
<dbReference type="InterPro" id="IPR036390">
    <property type="entry name" value="WH_DNA-bd_sf"/>
</dbReference>
<dbReference type="Proteomes" id="UP000199632">
    <property type="component" value="Unassembled WGS sequence"/>
</dbReference>
<sequence>MDTVELLVHPVRLRIVHALSGGREVTTAQLVARMPDVSKATVYRHVAVLADAGIIEVAGEHRVRGFVERSYRLHRERATIPADRAASATPAELRQAFAAAMATLIAEFDGYLDSADADPAGDLVGFRQHAIWLSDDERADLVEAMRAALVSRIGNPPAEGRRPHLLSPILFPITGE</sequence>
<dbReference type="Gene3D" id="1.10.10.10">
    <property type="entry name" value="Winged helix-like DNA-binding domain superfamily/Winged helix DNA-binding domain"/>
    <property type="match status" value="1"/>
</dbReference>
<dbReference type="SMART" id="SM00418">
    <property type="entry name" value="HTH_ARSR"/>
    <property type="match status" value="1"/>
</dbReference>
<evidence type="ECO:0000313" key="2">
    <source>
        <dbReference type="EMBL" id="SDZ00158.1"/>
    </source>
</evidence>
<gene>
    <name evidence="2" type="ORF">SAMN05421684_2866</name>
</gene>
<proteinExistence type="predicted"/>